<dbReference type="HAMAP" id="MF_01328_B">
    <property type="entry name" value="Ribosomal_uL4_B"/>
    <property type="match status" value="1"/>
</dbReference>
<comment type="subunit">
    <text evidence="2 6">Part of the 50S ribosomal subunit.</text>
</comment>
<dbReference type="Gene3D" id="3.40.1370.10">
    <property type="match status" value="1"/>
</dbReference>
<dbReference type="EMBL" id="LOED01000024">
    <property type="protein sequence ID" value="KXG75722.1"/>
    <property type="molecule type" value="Genomic_DNA"/>
</dbReference>
<dbReference type="NCBIfam" id="TIGR03953">
    <property type="entry name" value="rplD_bact"/>
    <property type="match status" value="1"/>
</dbReference>
<keyword evidence="6" id="KW-0694">RNA-binding</keyword>
<dbReference type="RefSeq" id="WP_066354089.1">
    <property type="nucleotide sequence ID" value="NZ_LOED01000024.1"/>
</dbReference>
<dbReference type="GO" id="GO:1990904">
    <property type="term" value="C:ribonucleoprotein complex"/>
    <property type="evidence" value="ECO:0007669"/>
    <property type="project" value="UniProtKB-KW"/>
</dbReference>
<evidence type="ECO:0000256" key="5">
    <source>
        <dbReference type="ARBA" id="ARBA00035244"/>
    </source>
</evidence>
<proteinExistence type="inferred from homology"/>
<dbReference type="GO" id="GO:0005840">
    <property type="term" value="C:ribosome"/>
    <property type="evidence" value="ECO:0007669"/>
    <property type="project" value="UniProtKB-KW"/>
</dbReference>
<dbReference type="Proteomes" id="UP000070427">
    <property type="component" value="Unassembled WGS sequence"/>
</dbReference>
<evidence type="ECO:0000313" key="9">
    <source>
        <dbReference type="Proteomes" id="UP000070427"/>
    </source>
</evidence>
<evidence type="ECO:0000313" key="8">
    <source>
        <dbReference type="EMBL" id="KXG75722.1"/>
    </source>
</evidence>
<evidence type="ECO:0000256" key="7">
    <source>
        <dbReference type="SAM" id="MobiDB-lite"/>
    </source>
</evidence>
<dbReference type="PANTHER" id="PTHR10746">
    <property type="entry name" value="50S RIBOSOMAL PROTEIN L4"/>
    <property type="match status" value="1"/>
</dbReference>
<evidence type="ECO:0000256" key="2">
    <source>
        <dbReference type="ARBA" id="ARBA00011838"/>
    </source>
</evidence>
<feature type="compositionally biased region" description="Basic residues" evidence="7">
    <location>
        <begin position="60"/>
        <end position="77"/>
    </location>
</feature>
<dbReference type="STRING" id="520764.AN618_18140"/>
<dbReference type="SUPFAM" id="SSF52166">
    <property type="entry name" value="Ribosomal protein L4"/>
    <property type="match status" value="1"/>
</dbReference>
<reference evidence="8 9" key="1">
    <citation type="submission" date="2015-12" db="EMBL/GenBank/DDBJ databases">
        <title>Draft genome sequnece of Fervidicola ferrireducens strain Y170.</title>
        <authorList>
            <person name="Patel B.K."/>
        </authorList>
    </citation>
    <scope>NUCLEOTIDE SEQUENCE [LARGE SCALE GENOMIC DNA]</scope>
    <source>
        <strain evidence="8 9">Y170</strain>
    </source>
</reference>
<protein>
    <recommendedName>
        <fullName evidence="5 6">Large ribosomal subunit protein uL4</fullName>
    </recommendedName>
</protein>
<name>A0A140L597_9FIRM</name>
<comment type="function">
    <text evidence="6">One of the primary rRNA binding proteins, this protein initially binds near the 5'-end of the 23S rRNA. It is important during the early stages of 50S assembly. It makes multiple contacts with different domains of the 23S rRNA in the assembled 50S subunit and ribosome.</text>
</comment>
<accession>A0A140L597</accession>
<dbReference type="GO" id="GO:0006412">
    <property type="term" value="P:translation"/>
    <property type="evidence" value="ECO:0007669"/>
    <property type="project" value="UniProtKB-UniRule"/>
</dbReference>
<dbReference type="InterPro" id="IPR013005">
    <property type="entry name" value="Ribosomal_uL4-like"/>
</dbReference>
<dbReference type="AlphaFoldDB" id="A0A140L597"/>
<dbReference type="InterPro" id="IPR023574">
    <property type="entry name" value="Ribosomal_uL4_dom_sf"/>
</dbReference>
<evidence type="ECO:0000256" key="4">
    <source>
        <dbReference type="ARBA" id="ARBA00023274"/>
    </source>
</evidence>
<comment type="caution">
    <text evidence="8">The sequence shown here is derived from an EMBL/GenBank/DDBJ whole genome shotgun (WGS) entry which is preliminary data.</text>
</comment>
<feature type="region of interest" description="Disordered" evidence="7">
    <location>
        <begin position="50"/>
        <end position="77"/>
    </location>
</feature>
<keyword evidence="4 6" id="KW-0687">Ribonucleoprotein</keyword>
<keyword evidence="3 6" id="KW-0689">Ribosomal protein</keyword>
<gene>
    <name evidence="6 8" type="primary">rplD</name>
    <name evidence="8" type="ORF">AN618_18140</name>
</gene>
<dbReference type="Pfam" id="PF00573">
    <property type="entry name" value="Ribosomal_L4"/>
    <property type="match status" value="1"/>
</dbReference>
<dbReference type="OrthoDB" id="9803201at2"/>
<comment type="similarity">
    <text evidence="1 6">Belongs to the universal ribosomal protein uL4 family.</text>
</comment>
<dbReference type="InParanoid" id="A0A140L597"/>
<dbReference type="GO" id="GO:0019843">
    <property type="term" value="F:rRNA binding"/>
    <property type="evidence" value="ECO:0007669"/>
    <property type="project" value="UniProtKB-UniRule"/>
</dbReference>
<comment type="function">
    <text evidence="6">Forms part of the polypeptide exit tunnel.</text>
</comment>
<evidence type="ECO:0000256" key="1">
    <source>
        <dbReference type="ARBA" id="ARBA00010528"/>
    </source>
</evidence>
<sequence length="207" mass="23039">MPKVALYNMQGQQIGEVELSDSVFGVEVKPEVMHQVVVNYLANQRVGTASTKTRGEVRGGGRKPWRQKGTGRARHGSIRSPLWRKGGIVFGPKPRSYKYTLPKKLKRFALKSALSAKVRDNEIIVVDKLTMDVPKTKEMVKVLTNLNANTKSLIVLDSPDINVIKSARNIPGVTTTTANTLNVYDILNHEKLIMTIDAVKRVEEVYA</sequence>
<dbReference type="GO" id="GO:0003735">
    <property type="term" value="F:structural constituent of ribosome"/>
    <property type="evidence" value="ECO:0007669"/>
    <property type="project" value="InterPro"/>
</dbReference>
<dbReference type="PATRIC" id="fig|520764.3.peg.1950"/>
<evidence type="ECO:0000256" key="6">
    <source>
        <dbReference type="HAMAP-Rule" id="MF_01328"/>
    </source>
</evidence>
<keyword evidence="9" id="KW-1185">Reference proteome</keyword>
<organism evidence="8 9">
    <name type="scientific">Fervidicola ferrireducens</name>
    <dbReference type="NCBI Taxonomy" id="520764"/>
    <lineage>
        <taxon>Bacteria</taxon>
        <taxon>Bacillati</taxon>
        <taxon>Bacillota</taxon>
        <taxon>Clostridia</taxon>
        <taxon>Thermosediminibacterales</taxon>
        <taxon>Thermosediminibacteraceae</taxon>
        <taxon>Fervidicola</taxon>
    </lineage>
</organism>
<dbReference type="InterPro" id="IPR002136">
    <property type="entry name" value="Ribosomal_uL4"/>
</dbReference>
<dbReference type="PANTHER" id="PTHR10746:SF6">
    <property type="entry name" value="LARGE RIBOSOMAL SUBUNIT PROTEIN UL4M"/>
    <property type="match status" value="1"/>
</dbReference>
<keyword evidence="6" id="KW-0699">rRNA-binding</keyword>
<evidence type="ECO:0000256" key="3">
    <source>
        <dbReference type="ARBA" id="ARBA00022980"/>
    </source>
</evidence>
<dbReference type="FunCoup" id="A0A140L597">
    <property type="interactions" value="407"/>
</dbReference>